<dbReference type="EMBL" id="CADCUY010000126">
    <property type="protein sequence ID" value="CAA9395462.1"/>
    <property type="molecule type" value="Genomic_DNA"/>
</dbReference>
<dbReference type="InterPro" id="IPR027463">
    <property type="entry name" value="AcrB_DN_DC_subdom"/>
</dbReference>
<name>A0A6J4NQR2_9ACTN</name>
<proteinExistence type="predicted"/>
<feature type="transmembrane region" description="Helical" evidence="2">
    <location>
        <begin position="672"/>
        <end position="693"/>
    </location>
</feature>
<protein>
    <submittedName>
        <fullName evidence="3">RND multidrug efflux transporter Acriflavin resistance protein</fullName>
    </submittedName>
</protein>
<feature type="transmembrane region" description="Helical" evidence="2">
    <location>
        <begin position="620"/>
        <end position="639"/>
    </location>
</feature>
<sequence>APPPPAAPAPLAVGDVAEVATAPTSTTSLSRTDGRPSIGVAVTRTPDGNTVAISEEVGELVPALQEAVREQTGGQAQVTVVFDQAPFIESSVEDLTVEGLLGLAFAVLVILVFLLSVRSTLVTAVSIPLSLLFALIGLLTAGYTLNLLTLSALTISIGRVVDDSIVVVENITRHLRLGEDKRTAIVGGVREVAAAVTASTVTTTAVFLPLAVVGGTAGELFRPFAVTVALALGASLLVSLTIVPVLSWWFLRAPDDHAGARPARVADAPDRLQRAYLPVLRASLRRPLLTALAAVVVLGGTVGLATRLETDFLGSAGQNTLTVAQQLPAGTSLEVTDEAARRVEEVIADQPEVVTQQVTVGSGDPAQALFGGGSGGSASASFAVTLELGDDAEAVRDRLRAALEDLDDVGEVTVSLGQGGPGSEGVEVVVQAPDEEVLREATEQVRGTVEDAPGAQDVSDDLAAELPALAVVVDREAAAAVGLSEAAVGQAVSARTQGSRIGRLETTDGPQDVVLRVGAPPADVVALRSLPLAAPLAPGQVVPLSAVAEVQEVEQPTTITRRDGRRSATVTAAVSTEDSGGLGALSADLGERLDALDLPAGATATLGGVSADQQETFGQLGLALLAAIAIVYTVMVGTFRSLLQPVVLLASIPFAATGALALLLATGTPLGVAALIGALMLVGVVVTNAIVLIDLVNQHRRDAEHPLPLAEAVVEGARHRLRPILMTALATILALTPMALGITGGSAFISQPLALVVIGGLVSSTALTLVIVPVLYLVTERRVERGAARRAARRTSRSQRRQDHRRPPEQRRGGDG</sequence>
<feature type="transmembrane region" description="Helical" evidence="2">
    <location>
        <begin position="646"/>
        <end position="666"/>
    </location>
</feature>
<reference evidence="3" key="1">
    <citation type="submission" date="2020-02" db="EMBL/GenBank/DDBJ databases">
        <authorList>
            <person name="Meier V. D."/>
        </authorList>
    </citation>
    <scope>NUCLEOTIDE SEQUENCE</scope>
    <source>
        <strain evidence="3">AVDCRST_MAG35</strain>
    </source>
</reference>
<keyword evidence="2" id="KW-0812">Transmembrane</keyword>
<feature type="non-terminal residue" evidence="3">
    <location>
        <position position="1"/>
    </location>
</feature>
<dbReference type="Gene3D" id="1.20.1640.10">
    <property type="entry name" value="Multidrug efflux transporter AcrB transmembrane domain"/>
    <property type="match status" value="2"/>
</dbReference>
<feature type="region of interest" description="Disordered" evidence="1">
    <location>
        <begin position="787"/>
        <end position="816"/>
    </location>
</feature>
<dbReference type="GO" id="GO:0042910">
    <property type="term" value="F:xenobiotic transmembrane transporter activity"/>
    <property type="evidence" value="ECO:0007669"/>
    <property type="project" value="TreeGrafter"/>
</dbReference>
<dbReference type="Gene3D" id="3.30.2090.10">
    <property type="entry name" value="Multidrug efflux transporter AcrB TolC docking domain, DN and DC subdomains"/>
    <property type="match status" value="2"/>
</dbReference>
<feature type="compositionally biased region" description="Basic residues" evidence="1">
    <location>
        <begin position="788"/>
        <end position="804"/>
    </location>
</feature>
<dbReference type="Gene3D" id="3.30.70.1320">
    <property type="entry name" value="Multidrug efflux transporter AcrB pore domain like"/>
    <property type="match status" value="1"/>
</dbReference>
<dbReference type="SUPFAM" id="SSF82714">
    <property type="entry name" value="Multidrug efflux transporter AcrB TolC docking domain, DN and DC subdomains"/>
    <property type="match status" value="1"/>
</dbReference>
<dbReference type="SUPFAM" id="SSF82693">
    <property type="entry name" value="Multidrug efflux transporter AcrB pore domain, PN1, PN2, PC1 and PC2 subdomains"/>
    <property type="match status" value="1"/>
</dbReference>
<dbReference type="PRINTS" id="PR00702">
    <property type="entry name" value="ACRIFLAVINRP"/>
</dbReference>
<accession>A0A6J4NQR2</accession>
<feature type="transmembrane region" description="Helical" evidence="2">
    <location>
        <begin position="724"/>
        <end position="749"/>
    </location>
</feature>
<evidence type="ECO:0000256" key="2">
    <source>
        <dbReference type="SAM" id="Phobius"/>
    </source>
</evidence>
<dbReference type="SUPFAM" id="SSF82866">
    <property type="entry name" value="Multidrug efflux transporter AcrB transmembrane domain"/>
    <property type="match status" value="2"/>
</dbReference>
<dbReference type="Pfam" id="PF00873">
    <property type="entry name" value="ACR_tran"/>
    <property type="match status" value="1"/>
</dbReference>
<dbReference type="GO" id="GO:0005886">
    <property type="term" value="C:plasma membrane"/>
    <property type="evidence" value="ECO:0007669"/>
    <property type="project" value="TreeGrafter"/>
</dbReference>
<organism evidence="3">
    <name type="scientific">uncultured Quadrisphaera sp</name>
    <dbReference type="NCBI Taxonomy" id="904978"/>
    <lineage>
        <taxon>Bacteria</taxon>
        <taxon>Bacillati</taxon>
        <taxon>Actinomycetota</taxon>
        <taxon>Actinomycetes</taxon>
        <taxon>Kineosporiales</taxon>
        <taxon>Kineosporiaceae</taxon>
        <taxon>Quadrisphaera</taxon>
        <taxon>environmental samples</taxon>
    </lineage>
</organism>
<feature type="transmembrane region" description="Helical" evidence="2">
    <location>
        <begin position="224"/>
        <end position="251"/>
    </location>
</feature>
<keyword evidence="2" id="KW-0472">Membrane</keyword>
<gene>
    <name evidence="3" type="ORF">AVDCRST_MAG35-609</name>
</gene>
<feature type="non-terminal residue" evidence="3">
    <location>
        <position position="816"/>
    </location>
</feature>
<keyword evidence="2" id="KW-1133">Transmembrane helix</keyword>
<evidence type="ECO:0000256" key="1">
    <source>
        <dbReference type="SAM" id="MobiDB-lite"/>
    </source>
</evidence>
<evidence type="ECO:0000313" key="3">
    <source>
        <dbReference type="EMBL" id="CAA9395462.1"/>
    </source>
</evidence>
<dbReference type="PANTHER" id="PTHR32063:SF0">
    <property type="entry name" value="SWARMING MOTILITY PROTEIN SWRC"/>
    <property type="match status" value="1"/>
</dbReference>
<feature type="transmembrane region" description="Helical" evidence="2">
    <location>
        <begin position="192"/>
        <end position="212"/>
    </location>
</feature>
<dbReference type="Gene3D" id="3.30.70.1430">
    <property type="entry name" value="Multidrug efflux transporter AcrB pore domain"/>
    <property type="match status" value="1"/>
</dbReference>
<dbReference type="PANTHER" id="PTHR32063">
    <property type="match status" value="1"/>
</dbReference>
<feature type="transmembrane region" description="Helical" evidence="2">
    <location>
        <begin position="99"/>
        <end position="117"/>
    </location>
</feature>
<dbReference type="InterPro" id="IPR001036">
    <property type="entry name" value="Acrflvin-R"/>
</dbReference>
<feature type="transmembrane region" description="Helical" evidence="2">
    <location>
        <begin position="755"/>
        <end position="779"/>
    </location>
</feature>
<feature type="compositionally biased region" description="Basic and acidic residues" evidence="1">
    <location>
        <begin position="805"/>
        <end position="816"/>
    </location>
</feature>
<dbReference type="Gene3D" id="3.30.70.1440">
    <property type="entry name" value="Multidrug efflux transporter AcrB pore domain"/>
    <property type="match status" value="1"/>
</dbReference>
<dbReference type="AlphaFoldDB" id="A0A6J4NQR2"/>
<feature type="transmembrane region" description="Helical" evidence="2">
    <location>
        <begin position="124"/>
        <end position="144"/>
    </location>
</feature>